<evidence type="ECO:0000313" key="3">
    <source>
        <dbReference type="EMBL" id="OEU16458.1"/>
    </source>
</evidence>
<proteinExistence type="predicted"/>
<dbReference type="KEGG" id="fcy:FRACYDRAFT_186329"/>
<name>A0A1E7FE57_9STRA</name>
<accession>A0A1E7FE57</accession>
<feature type="transmembrane region" description="Helical" evidence="2">
    <location>
        <begin position="18"/>
        <end position="38"/>
    </location>
</feature>
<dbReference type="AlphaFoldDB" id="A0A1E7FE57"/>
<feature type="compositionally biased region" description="Acidic residues" evidence="1">
    <location>
        <begin position="51"/>
        <end position="65"/>
    </location>
</feature>
<feature type="compositionally biased region" description="Basic and acidic residues" evidence="1">
    <location>
        <begin position="133"/>
        <end position="145"/>
    </location>
</feature>
<evidence type="ECO:0000256" key="2">
    <source>
        <dbReference type="SAM" id="Phobius"/>
    </source>
</evidence>
<keyword evidence="2" id="KW-0472">Membrane</keyword>
<feature type="region of interest" description="Disordered" evidence="1">
    <location>
        <begin position="121"/>
        <end position="145"/>
    </location>
</feature>
<evidence type="ECO:0000313" key="4">
    <source>
        <dbReference type="Proteomes" id="UP000095751"/>
    </source>
</evidence>
<dbReference type="InParanoid" id="A0A1E7FE57"/>
<keyword evidence="2" id="KW-0812">Transmembrane</keyword>
<dbReference type="OrthoDB" id="45231at2759"/>
<keyword evidence="2" id="KW-1133">Transmembrane helix</keyword>
<sequence>MIDSSSVMLSAEETWRQYVPLIVSVGIIGDILLGNPLANLILAPMKRQTGIDDDENNNNDDDGGDSTDASKKRKGSSKARIDAEKVAREAIFKAQNTLELRKFLDDRKTDYDRMEDLKKELDSSMQDLDEDMAERQKKIDERKQQ</sequence>
<dbReference type="EMBL" id="KV784358">
    <property type="protein sequence ID" value="OEU16458.1"/>
    <property type="molecule type" value="Genomic_DNA"/>
</dbReference>
<feature type="region of interest" description="Disordered" evidence="1">
    <location>
        <begin position="48"/>
        <end position="82"/>
    </location>
</feature>
<gene>
    <name evidence="3" type="ORF">FRACYDRAFT_186329</name>
</gene>
<evidence type="ECO:0000256" key="1">
    <source>
        <dbReference type="SAM" id="MobiDB-lite"/>
    </source>
</evidence>
<organism evidence="3 4">
    <name type="scientific">Fragilariopsis cylindrus CCMP1102</name>
    <dbReference type="NCBI Taxonomy" id="635003"/>
    <lineage>
        <taxon>Eukaryota</taxon>
        <taxon>Sar</taxon>
        <taxon>Stramenopiles</taxon>
        <taxon>Ochrophyta</taxon>
        <taxon>Bacillariophyta</taxon>
        <taxon>Bacillariophyceae</taxon>
        <taxon>Bacillariophycidae</taxon>
        <taxon>Bacillariales</taxon>
        <taxon>Bacillariaceae</taxon>
        <taxon>Fragilariopsis</taxon>
    </lineage>
</organism>
<protein>
    <submittedName>
        <fullName evidence="3">Uncharacterized protein</fullName>
    </submittedName>
</protein>
<keyword evidence="4" id="KW-1185">Reference proteome</keyword>
<reference evidence="3 4" key="1">
    <citation type="submission" date="2016-09" db="EMBL/GenBank/DDBJ databases">
        <title>Extensive genetic diversity and differential bi-allelic expression allows diatom success in the polar Southern Ocean.</title>
        <authorList>
            <consortium name="DOE Joint Genome Institute"/>
            <person name="Mock T."/>
            <person name="Otillar R.P."/>
            <person name="Strauss J."/>
            <person name="Dupont C."/>
            <person name="Frickenhaus S."/>
            <person name="Maumus F."/>
            <person name="Mcmullan M."/>
            <person name="Sanges R."/>
            <person name="Schmutz J."/>
            <person name="Toseland A."/>
            <person name="Valas R."/>
            <person name="Veluchamy A."/>
            <person name="Ward B.J."/>
            <person name="Allen A."/>
            <person name="Barry K."/>
            <person name="Falciatore A."/>
            <person name="Ferrante M."/>
            <person name="Fortunato A.E."/>
            <person name="Gloeckner G."/>
            <person name="Gruber A."/>
            <person name="Hipkin R."/>
            <person name="Janech M."/>
            <person name="Kroth P."/>
            <person name="Leese F."/>
            <person name="Lindquist E."/>
            <person name="Lyon B.R."/>
            <person name="Martin J."/>
            <person name="Mayer C."/>
            <person name="Parker M."/>
            <person name="Quesneville H."/>
            <person name="Raymond J."/>
            <person name="Uhlig C."/>
            <person name="Valentin K.U."/>
            <person name="Worden A.Z."/>
            <person name="Armbrust E.V."/>
            <person name="Bowler C."/>
            <person name="Green B."/>
            <person name="Moulton V."/>
            <person name="Van Oosterhout C."/>
            <person name="Grigoriev I."/>
        </authorList>
    </citation>
    <scope>NUCLEOTIDE SEQUENCE [LARGE SCALE GENOMIC DNA]</scope>
    <source>
        <strain evidence="3 4">CCMP1102</strain>
    </source>
</reference>
<dbReference type="Proteomes" id="UP000095751">
    <property type="component" value="Unassembled WGS sequence"/>
</dbReference>